<keyword evidence="2" id="KW-1185">Reference proteome</keyword>
<dbReference type="AlphaFoldDB" id="A0AAV4SY81"/>
<sequence length="106" mass="11874">MLKEDGTLYFGNSVRIPINEVIPKVPLSFPRGQYKSVGKKVLKLSLWKRLCVSESFYPALALCNHYFEHNILWGTGSEDQPPHSSLNKTTICLTGIVFILGCDESS</sequence>
<dbReference type="EMBL" id="BPLR01010461">
    <property type="protein sequence ID" value="GIY39413.1"/>
    <property type="molecule type" value="Genomic_DNA"/>
</dbReference>
<reference evidence="1 2" key="1">
    <citation type="submission" date="2021-06" db="EMBL/GenBank/DDBJ databases">
        <title>Caerostris extrusa draft genome.</title>
        <authorList>
            <person name="Kono N."/>
            <person name="Arakawa K."/>
        </authorList>
    </citation>
    <scope>NUCLEOTIDE SEQUENCE [LARGE SCALE GENOMIC DNA]</scope>
</reference>
<gene>
    <name evidence="1" type="ORF">CEXT_452151</name>
</gene>
<protein>
    <submittedName>
        <fullName evidence="1">Uncharacterized protein</fullName>
    </submittedName>
</protein>
<evidence type="ECO:0000313" key="1">
    <source>
        <dbReference type="EMBL" id="GIY39413.1"/>
    </source>
</evidence>
<comment type="caution">
    <text evidence="1">The sequence shown here is derived from an EMBL/GenBank/DDBJ whole genome shotgun (WGS) entry which is preliminary data.</text>
</comment>
<accession>A0AAV4SY81</accession>
<proteinExistence type="predicted"/>
<name>A0AAV4SY81_CAEEX</name>
<organism evidence="1 2">
    <name type="scientific">Caerostris extrusa</name>
    <name type="common">Bark spider</name>
    <name type="synonym">Caerostris bankana</name>
    <dbReference type="NCBI Taxonomy" id="172846"/>
    <lineage>
        <taxon>Eukaryota</taxon>
        <taxon>Metazoa</taxon>
        <taxon>Ecdysozoa</taxon>
        <taxon>Arthropoda</taxon>
        <taxon>Chelicerata</taxon>
        <taxon>Arachnida</taxon>
        <taxon>Araneae</taxon>
        <taxon>Araneomorphae</taxon>
        <taxon>Entelegynae</taxon>
        <taxon>Araneoidea</taxon>
        <taxon>Araneidae</taxon>
        <taxon>Caerostris</taxon>
    </lineage>
</organism>
<dbReference type="Proteomes" id="UP001054945">
    <property type="component" value="Unassembled WGS sequence"/>
</dbReference>
<evidence type="ECO:0000313" key="2">
    <source>
        <dbReference type="Proteomes" id="UP001054945"/>
    </source>
</evidence>